<dbReference type="EMBL" id="CAJOBJ010166443">
    <property type="protein sequence ID" value="CAF4866390.1"/>
    <property type="molecule type" value="Genomic_DNA"/>
</dbReference>
<feature type="non-terminal residue" evidence="2">
    <location>
        <position position="30"/>
    </location>
</feature>
<proteinExistence type="predicted"/>
<gene>
    <name evidence="2" type="ORF">GIL414_LOCUS50150</name>
</gene>
<dbReference type="AlphaFoldDB" id="A0A8S3BYV3"/>
<evidence type="ECO:0000313" key="2">
    <source>
        <dbReference type="EMBL" id="CAF4866390.1"/>
    </source>
</evidence>
<evidence type="ECO:0000313" key="3">
    <source>
        <dbReference type="Proteomes" id="UP000681720"/>
    </source>
</evidence>
<name>A0A8S3BYV3_9BILA</name>
<reference evidence="2" key="1">
    <citation type="submission" date="2021-02" db="EMBL/GenBank/DDBJ databases">
        <authorList>
            <person name="Nowell W R."/>
        </authorList>
    </citation>
    <scope>NUCLEOTIDE SEQUENCE</scope>
</reference>
<feature type="region of interest" description="Disordered" evidence="1">
    <location>
        <begin position="1"/>
        <end position="30"/>
    </location>
</feature>
<organism evidence="2 3">
    <name type="scientific">Rotaria magnacalcarata</name>
    <dbReference type="NCBI Taxonomy" id="392030"/>
    <lineage>
        <taxon>Eukaryota</taxon>
        <taxon>Metazoa</taxon>
        <taxon>Spiralia</taxon>
        <taxon>Gnathifera</taxon>
        <taxon>Rotifera</taxon>
        <taxon>Eurotatoria</taxon>
        <taxon>Bdelloidea</taxon>
        <taxon>Philodinida</taxon>
        <taxon>Philodinidae</taxon>
        <taxon>Rotaria</taxon>
    </lineage>
</organism>
<dbReference type="Proteomes" id="UP000681720">
    <property type="component" value="Unassembled WGS sequence"/>
</dbReference>
<comment type="caution">
    <text evidence="2">The sequence shown here is derived from an EMBL/GenBank/DDBJ whole genome shotgun (WGS) entry which is preliminary data.</text>
</comment>
<sequence length="30" mass="3272">MHSNSILPMADNRHLSPQTTSSSGYHSDLS</sequence>
<accession>A0A8S3BYV3</accession>
<evidence type="ECO:0000256" key="1">
    <source>
        <dbReference type="SAM" id="MobiDB-lite"/>
    </source>
</evidence>
<feature type="compositionally biased region" description="Polar residues" evidence="1">
    <location>
        <begin position="15"/>
        <end position="30"/>
    </location>
</feature>
<protein>
    <submittedName>
        <fullName evidence="2">Uncharacterized protein</fullName>
    </submittedName>
</protein>